<proteinExistence type="predicted"/>
<comment type="caution">
    <text evidence="2">The sequence shown here is derived from an EMBL/GenBank/DDBJ whole genome shotgun (WGS) entry which is preliminary data.</text>
</comment>
<sequence>MDQRNMDHGNRKANVGQTNQAPADPAEMQDLEPNVWIILSNIPFCPLYKVAPPASGHALFKALIKQVLVRVPKKKSSAPFKEDNGRIENWLGALVQATGKVIVPHSGDDGVEQNQCHRCQGNKSGQWFGCVAPQDNITAAFGGACGCCIYSGNKTRCSLFKGEVAGPKGTWTTEDENGIDPTVDPQPVLPQKEHLEAFDNVVMFKSYLIAFTDPRWSVEDLAAFTRSPEWRTMARNSKEIEARDLAYRYGWQWLFSEDPRRR</sequence>
<keyword evidence="3" id="KW-1185">Reference proteome</keyword>
<dbReference type="AlphaFoldDB" id="A0AA38VPA2"/>
<dbReference type="Pfam" id="PF12511">
    <property type="entry name" value="DUF3716"/>
    <property type="match status" value="1"/>
</dbReference>
<feature type="compositionally biased region" description="Basic and acidic residues" evidence="1">
    <location>
        <begin position="1"/>
        <end position="10"/>
    </location>
</feature>
<reference evidence="2" key="1">
    <citation type="submission" date="2022-07" db="EMBL/GenBank/DDBJ databases">
        <title>Fungi with potential for degradation of polypropylene.</title>
        <authorList>
            <person name="Gostincar C."/>
        </authorList>
    </citation>
    <scope>NUCLEOTIDE SEQUENCE</scope>
    <source>
        <strain evidence="2">EXF-13308</strain>
    </source>
</reference>
<evidence type="ECO:0000313" key="3">
    <source>
        <dbReference type="Proteomes" id="UP001174694"/>
    </source>
</evidence>
<dbReference type="Proteomes" id="UP001174694">
    <property type="component" value="Unassembled WGS sequence"/>
</dbReference>
<feature type="region of interest" description="Disordered" evidence="1">
    <location>
        <begin position="1"/>
        <end position="25"/>
    </location>
</feature>
<gene>
    <name evidence="2" type="ORF">NKR23_g6444</name>
</gene>
<dbReference type="InterPro" id="IPR022190">
    <property type="entry name" value="DUF3716"/>
</dbReference>
<evidence type="ECO:0000313" key="2">
    <source>
        <dbReference type="EMBL" id="KAJ9143683.1"/>
    </source>
</evidence>
<name>A0AA38VPA2_9PEZI</name>
<organism evidence="2 3">
    <name type="scientific">Pleurostoma richardsiae</name>
    <dbReference type="NCBI Taxonomy" id="41990"/>
    <lineage>
        <taxon>Eukaryota</taxon>
        <taxon>Fungi</taxon>
        <taxon>Dikarya</taxon>
        <taxon>Ascomycota</taxon>
        <taxon>Pezizomycotina</taxon>
        <taxon>Sordariomycetes</taxon>
        <taxon>Sordariomycetidae</taxon>
        <taxon>Calosphaeriales</taxon>
        <taxon>Pleurostomataceae</taxon>
        <taxon>Pleurostoma</taxon>
    </lineage>
</organism>
<protein>
    <submittedName>
        <fullName evidence="2">Uncharacterized protein</fullName>
    </submittedName>
</protein>
<accession>A0AA38VPA2</accession>
<dbReference type="EMBL" id="JANBVO010000018">
    <property type="protein sequence ID" value="KAJ9143683.1"/>
    <property type="molecule type" value="Genomic_DNA"/>
</dbReference>
<evidence type="ECO:0000256" key="1">
    <source>
        <dbReference type="SAM" id="MobiDB-lite"/>
    </source>
</evidence>